<dbReference type="GO" id="GO:0005524">
    <property type="term" value="F:ATP binding"/>
    <property type="evidence" value="ECO:0007669"/>
    <property type="project" value="UniProtKB-KW"/>
</dbReference>
<evidence type="ECO:0000256" key="3">
    <source>
        <dbReference type="ARBA" id="ARBA00022694"/>
    </source>
</evidence>
<dbReference type="Pfam" id="PF01171">
    <property type="entry name" value="ATP_bind_3"/>
    <property type="match status" value="1"/>
</dbReference>
<dbReference type="InterPro" id="IPR011063">
    <property type="entry name" value="TilS/TtcA_N"/>
</dbReference>
<dbReference type="InterPro" id="IPR012795">
    <property type="entry name" value="tRNA_Ile_lys_synt_N"/>
</dbReference>
<dbReference type="Gene3D" id="3.40.50.620">
    <property type="entry name" value="HUPs"/>
    <property type="match status" value="1"/>
</dbReference>
<dbReference type="HAMAP" id="MF_01161">
    <property type="entry name" value="tRNA_Ile_lys_synt"/>
    <property type="match status" value="1"/>
</dbReference>
<keyword evidence="4" id="KW-0547">Nucleotide-binding</keyword>
<dbReference type="CDD" id="cd01992">
    <property type="entry name" value="TilS_N"/>
    <property type="match status" value="1"/>
</dbReference>
<keyword evidence="5" id="KW-0067">ATP-binding</keyword>
<evidence type="ECO:0000313" key="9">
    <source>
        <dbReference type="Proteomes" id="UP000092555"/>
    </source>
</evidence>
<dbReference type="InterPro" id="IPR014729">
    <property type="entry name" value="Rossmann-like_a/b/a_fold"/>
</dbReference>
<evidence type="ECO:0000256" key="5">
    <source>
        <dbReference type="ARBA" id="ARBA00022840"/>
    </source>
</evidence>
<dbReference type="InterPro" id="IPR012094">
    <property type="entry name" value="tRNA_Ile_lys_synt"/>
</dbReference>
<evidence type="ECO:0000256" key="2">
    <source>
        <dbReference type="ARBA" id="ARBA00022598"/>
    </source>
</evidence>
<dbReference type="PANTHER" id="PTHR43033:SF1">
    <property type="entry name" value="TRNA(ILE)-LYSIDINE SYNTHASE-RELATED"/>
    <property type="match status" value="1"/>
</dbReference>
<feature type="non-terminal residue" evidence="8">
    <location>
        <position position="380"/>
    </location>
</feature>
<dbReference type="GO" id="GO:0008033">
    <property type="term" value="P:tRNA processing"/>
    <property type="evidence" value="ECO:0007669"/>
    <property type="project" value="UniProtKB-KW"/>
</dbReference>
<feature type="domain" description="tRNA(Ile)-lysidine/2-thiocytidine synthase N-terminal" evidence="7">
    <location>
        <begin position="5"/>
        <end position="198"/>
    </location>
</feature>
<protein>
    <recommendedName>
        <fullName evidence="1">tRNA(Ile)-lysidine synthetase</fullName>
        <ecNumber evidence="1">6.3.4.19</ecNumber>
    </recommendedName>
</protein>
<dbReference type="OrthoDB" id="434144at2759"/>
<keyword evidence="3" id="KW-0819">tRNA processing</keyword>
<keyword evidence="2" id="KW-0436">Ligase</keyword>
<sequence length="380" mass="44671">IPDRVLLALSGGADSMCLAYLLAQYKKQSRLLMLISAITIDHGFRQESAAEAKKVGDIVLLWGIQHHVEKLRYLRDVHSITNFEEIARDLRYNVFRKKCADYGTNALLVAHNKDDQLETFLQRLQMNSTLFGLVGLRERSPLPTRDISPLKDEKVYIYRPLLHYKKAEIFQTCKSLGVPWFEDHSNQDIHLTKRNLLRYIINEYVPQALDARPELTCITRKSLTATTQEIESFVHGLEIQKLCFDLRVKSHQFQFDKVKAEVKFSIPFHEIMGVQQLVFSRWLYETIYPLSSSKNFHWSYAKLERQAIPRLWTWLQNPQNRLTMTYLNVKLDINPEGQDVNFLVSRQAPQRDVVHNYFVSVVPGDCMWHLFDRLWWLKFE</sequence>
<reference evidence="8 9" key="1">
    <citation type="submission" date="2016-05" db="EMBL/GenBank/DDBJ databases">
        <title>Comparative genomics of biotechnologically important yeasts.</title>
        <authorList>
            <consortium name="DOE Joint Genome Institute"/>
            <person name="Riley R."/>
            <person name="Haridas S."/>
            <person name="Wolfe K.H."/>
            <person name="Lopes M.R."/>
            <person name="Hittinger C.T."/>
            <person name="Goker M."/>
            <person name="Salamov A."/>
            <person name="Wisecaver J."/>
            <person name="Long T.M."/>
            <person name="Aerts A.L."/>
            <person name="Barry K."/>
            <person name="Choi C."/>
            <person name="Clum A."/>
            <person name="Coughlan A.Y."/>
            <person name="Deshpande S."/>
            <person name="Douglass A.P."/>
            <person name="Hanson S.J."/>
            <person name="Klenk H.-P."/>
            <person name="LaButti K."/>
            <person name="Lapidus A."/>
            <person name="Lindquist E."/>
            <person name="Lipzen A."/>
            <person name="Meier-kolthoff J.P."/>
            <person name="Ohm R.A."/>
            <person name="Otillar R.P."/>
            <person name="Pangilinan J."/>
            <person name="Peng Y."/>
            <person name="Rokas A."/>
            <person name="Rosa C.A."/>
            <person name="Scheuner C."/>
            <person name="Sibirny A.A."/>
            <person name="Slot J.C."/>
            <person name="Stielow J.B."/>
            <person name="Sun H."/>
            <person name="Kurtzman C.P."/>
            <person name="Blackwell M."/>
            <person name="Grigoriev I.V."/>
            <person name="Jeffries T.W."/>
        </authorList>
    </citation>
    <scope>NUCLEOTIDE SEQUENCE [LARGE SCALE GENOMIC DNA]</scope>
    <source>
        <strain evidence="8 9">NRRL YB-4993</strain>
    </source>
</reference>
<organism evidence="8 9">
    <name type="scientific">Metschnikowia bicuspidata var. bicuspidata NRRL YB-4993</name>
    <dbReference type="NCBI Taxonomy" id="869754"/>
    <lineage>
        <taxon>Eukaryota</taxon>
        <taxon>Fungi</taxon>
        <taxon>Dikarya</taxon>
        <taxon>Ascomycota</taxon>
        <taxon>Saccharomycotina</taxon>
        <taxon>Pichiomycetes</taxon>
        <taxon>Metschnikowiaceae</taxon>
        <taxon>Metschnikowia</taxon>
    </lineage>
</organism>
<dbReference type="SUPFAM" id="SSF52402">
    <property type="entry name" value="Adenine nucleotide alpha hydrolases-like"/>
    <property type="match status" value="1"/>
</dbReference>
<name>A0A1A0H6U3_9ASCO</name>
<dbReference type="AlphaFoldDB" id="A0A1A0H6U3"/>
<dbReference type="STRING" id="869754.A0A1A0H6U3"/>
<dbReference type="EC" id="6.3.4.19" evidence="1"/>
<proteinExistence type="inferred from homology"/>
<dbReference type="GeneID" id="30028297"/>
<evidence type="ECO:0000256" key="6">
    <source>
        <dbReference type="ARBA" id="ARBA00048539"/>
    </source>
</evidence>
<comment type="caution">
    <text evidence="8">The sequence shown here is derived from an EMBL/GenBank/DDBJ whole genome shotgun (WGS) entry which is preliminary data.</text>
</comment>
<dbReference type="Proteomes" id="UP000092555">
    <property type="component" value="Unassembled WGS sequence"/>
</dbReference>
<dbReference type="PANTHER" id="PTHR43033">
    <property type="entry name" value="TRNA(ILE)-LYSIDINE SYNTHASE-RELATED"/>
    <property type="match status" value="1"/>
</dbReference>
<evidence type="ECO:0000256" key="1">
    <source>
        <dbReference type="ARBA" id="ARBA00013267"/>
    </source>
</evidence>
<dbReference type="RefSeq" id="XP_018710156.1">
    <property type="nucleotide sequence ID" value="XM_018855321.1"/>
</dbReference>
<gene>
    <name evidence="8" type="ORF">METBIDRAFT_26581</name>
</gene>
<keyword evidence="9" id="KW-1185">Reference proteome</keyword>
<dbReference type="NCBIfam" id="TIGR02432">
    <property type="entry name" value="lysidine_TilS_N"/>
    <property type="match status" value="1"/>
</dbReference>
<dbReference type="GO" id="GO:0032267">
    <property type="term" value="F:tRNA(Ile)-lysidine synthase activity"/>
    <property type="evidence" value="ECO:0007669"/>
    <property type="project" value="UniProtKB-EC"/>
</dbReference>
<comment type="catalytic activity">
    <reaction evidence="6">
        <text>cytidine(34) in tRNA(Ile2) + L-lysine + ATP = lysidine(34) in tRNA(Ile2) + AMP + diphosphate + H(+)</text>
        <dbReference type="Rhea" id="RHEA:43744"/>
        <dbReference type="Rhea" id="RHEA-COMP:10625"/>
        <dbReference type="Rhea" id="RHEA-COMP:10670"/>
        <dbReference type="ChEBI" id="CHEBI:15378"/>
        <dbReference type="ChEBI" id="CHEBI:30616"/>
        <dbReference type="ChEBI" id="CHEBI:32551"/>
        <dbReference type="ChEBI" id="CHEBI:33019"/>
        <dbReference type="ChEBI" id="CHEBI:82748"/>
        <dbReference type="ChEBI" id="CHEBI:83665"/>
        <dbReference type="ChEBI" id="CHEBI:456215"/>
        <dbReference type="EC" id="6.3.4.19"/>
    </reaction>
</comment>
<dbReference type="EMBL" id="LXTC01000006">
    <property type="protein sequence ID" value="OBA19628.1"/>
    <property type="molecule type" value="Genomic_DNA"/>
</dbReference>
<evidence type="ECO:0000256" key="4">
    <source>
        <dbReference type="ARBA" id="ARBA00022741"/>
    </source>
</evidence>
<accession>A0A1A0H6U3</accession>
<evidence type="ECO:0000313" key="8">
    <source>
        <dbReference type="EMBL" id="OBA19628.1"/>
    </source>
</evidence>
<feature type="non-terminal residue" evidence="8">
    <location>
        <position position="1"/>
    </location>
</feature>
<evidence type="ECO:0000259" key="7">
    <source>
        <dbReference type="Pfam" id="PF01171"/>
    </source>
</evidence>